<gene>
    <name evidence="5" type="ORF">ACFQRF_08855</name>
</gene>
<protein>
    <submittedName>
        <fullName evidence="5">ABC transporter substrate-binding protein</fullName>
    </submittedName>
</protein>
<dbReference type="InterPro" id="IPR050902">
    <property type="entry name" value="ABC_Transporter_SBP"/>
</dbReference>
<keyword evidence="6" id="KW-1185">Reference proteome</keyword>
<evidence type="ECO:0000256" key="2">
    <source>
        <dbReference type="ARBA" id="ARBA00022729"/>
    </source>
</evidence>
<dbReference type="PANTHER" id="PTHR30535:SF34">
    <property type="entry name" value="MOLYBDATE-BINDING PROTEIN MOLA"/>
    <property type="match status" value="1"/>
</dbReference>
<dbReference type="CDD" id="cd01143">
    <property type="entry name" value="YvrC"/>
    <property type="match status" value="1"/>
</dbReference>
<dbReference type="InterPro" id="IPR002491">
    <property type="entry name" value="ABC_transptr_periplasmic_BD"/>
</dbReference>
<dbReference type="InterPro" id="IPR054828">
    <property type="entry name" value="Vit_B12_bind_prot"/>
</dbReference>
<feature type="domain" description="Fe/B12 periplasmic-binding" evidence="4">
    <location>
        <begin position="57"/>
        <end position="310"/>
    </location>
</feature>
<evidence type="ECO:0000256" key="1">
    <source>
        <dbReference type="ARBA" id="ARBA00008814"/>
    </source>
</evidence>
<dbReference type="SUPFAM" id="SSF53807">
    <property type="entry name" value="Helical backbone' metal receptor"/>
    <property type="match status" value="1"/>
</dbReference>
<proteinExistence type="inferred from homology"/>
<organism evidence="5 6">
    <name type="scientific">Marinactinospora rubrisoli</name>
    <dbReference type="NCBI Taxonomy" id="2715399"/>
    <lineage>
        <taxon>Bacteria</taxon>
        <taxon>Bacillati</taxon>
        <taxon>Actinomycetota</taxon>
        <taxon>Actinomycetes</taxon>
        <taxon>Streptosporangiales</taxon>
        <taxon>Nocardiopsidaceae</taxon>
        <taxon>Marinactinospora</taxon>
    </lineage>
</organism>
<dbReference type="RefSeq" id="WP_379870351.1">
    <property type="nucleotide sequence ID" value="NZ_JBHTBH010000003.1"/>
</dbReference>
<comment type="caution">
    <text evidence="5">The sequence shown here is derived from an EMBL/GenBank/DDBJ whole genome shotgun (WGS) entry which is preliminary data.</text>
</comment>
<dbReference type="PROSITE" id="PS50983">
    <property type="entry name" value="FE_B12_PBP"/>
    <property type="match status" value="1"/>
</dbReference>
<sequence>MRVPRRLLAVPLFAVLAVSGCASSAPEESEAAAPSEGFPVTVTDARGEVTLDEAPQRIVSLSPSGTEILFAVGAGEQVVAADEYSNYPDEAPTTDLSGFTPSVEAVSEHDPDLVVLARDAEETASQLDQLGIPVLVLPAAESLDDSYEQLRLLGSATGHADEGAAAAEEVEGALDEIVAETRDRLGDIDASYYHELDPGLYSVTSGTFVGQVYSLFGLRNIADEAADTAGGYPQLSAEFVVEQDPDLIFLSYPGEEAALVADVADRPAFDTITAVENGDVVRLDPDTASRWGPRVVDFAQDVADALLAAEGGADAEEAA</sequence>
<evidence type="ECO:0000313" key="6">
    <source>
        <dbReference type="Proteomes" id="UP001596540"/>
    </source>
</evidence>
<feature type="chain" id="PRO_5045928887" evidence="3">
    <location>
        <begin position="25"/>
        <end position="319"/>
    </location>
</feature>
<reference evidence="6" key="1">
    <citation type="journal article" date="2019" name="Int. J. Syst. Evol. Microbiol.">
        <title>The Global Catalogue of Microorganisms (GCM) 10K type strain sequencing project: providing services to taxonomists for standard genome sequencing and annotation.</title>
        <authorList>
            <consortium name="The Broad Institute Genomics Platform"/>
            <consortium name="The Broad Institute Genome Sequencing Center for Infectious Disease"/>
            <person name="Wu L."/>
            <person name="Ma J."/>
        </authorList>
    </citation>
    <scope>NUCLEOTIDE SEQUENCE [LARGE SCALE GENOMIC DNA]</scope>
    <source>
        <strain evidence="6">CGMCC 4.7382</strain>
    </source>
</reference>
<dbReference type="NCBIfam" id="NF038402">
    <property type="entry name" value="TroA_like"/>
    <property type="match status" value="1"/>
</dbReference>
<name>A0ABW2KF46_9ACTN</name>
<evidence type="ECO:0000256" key="3">
    <source>
        <dbReference type="SAM" id="SignalP"/>
    </source>
</evidence>
<dbReference type="Proteomes" id="UP001596540">
    <property type="component" value="Unassembled WGS sequence"/>
</dbReference>
<feature type="signal peptide" evidence="3">
    <location>
        <begin position="1"/>
        <end position="24"/>
    </location>
</feature>
<dbReference type="PROSITE" id="PS51257">
    <property type="entry name" value="PROKAR_LIPOPROTEIN"/>
    <property type="match status" value="1"/>
</dbReference>
<dbReference type="PANTHER" id="PTHR30535">
    <property type="entry name" value="VITAMIN B12-BINDING PROTEIN"/>
    <property type="match status" value="1"/>
</dbReference>
<accession>A0ABW2KF46</accession>
<dbReference type="Pfam" id="PF01497">
    <property type="entry name" value="Peripla_BP_2"/>
    <property type="match status" value="1"/>
</dbReference>
<evidence type="ECO:0000259" key="4">
    <source>
        <dbReference type="PROSITE" id="PS50983"/>
    </source>
</evidence>
<evidence type="ECO:0000313" key="5">
    <source>
        <dbReference type="EMBL" id="MFC7327851.1"/>
    </source>
</evidence>
<dbReference type="EMBL" id="JBHTBH010000003">
    <property type="protein sequence ID" value="MFC7327851.1"/>
    <property type="molecule type" value="Genomic_DNA"/>
</dbReference>
<dbReference type="Gene3D" id="3.40.50.1980">
    <property type="entry name" value="Nitrogenase molybdenum iron protein domain"/>
    <property type="match status" value="2"/>
</dbReference>
<comment type="similarity">
    <text evidence="1">Belongs to the bacterial solute-binding protein 8 family.</text>
</comment>
<keyword evidence="2 3" id="KW-0732">Signal</keyword>